<keyword evidence="3" id="KW-1185">Reference proteome</keyword>
<dbReference type="AlphaFoldDB" id="A0A839DX30"/>
<evidence type="ECO:0000256" key="1">
    <source>
        <dbReference type="SAM" id="MobiDB-lite"/>
    </source>
</evidence>
<evidence type="ECO:0000313" key="2">
    <source>
        <dbReference type="EMBL" id="MBA8823761.1"/>
    </source>
</evidence>
<reference evidence="2 3" key="1">
    <citation type="submission" date="2020-07" db="EMBL/GenBank/DDBJ databases">
        <title>Sequencing the genomes of 1000 actinobacteria strains.</title>
        <authorList>
            <person name="Klenk H.-P."/>
        </authorList>
    </citation>
    <scope>NUCLEOTIDE SEQUENCE [LARGE SCALE GENOMIC DNA]</scope>
    <source>
        <strain evidence="2 3">DSM 45975</strain>
    </source>
</reference>
<organism evidence="2 3">
    <name type="scientific">Halosaccharopolyspora lacisalsi</name>
    <dbReference type="NCBI Taxonomy" id="1000566"/>
    <lineage>
        <taxon>Bacteria</taxon>
        <taxon>Bacillati</taxon>
        <taxon>Actinomycetota</taxon>
        <taxon>Actinomycetes</taxon>
        <taxon>Pseudonocardiales</taxon>
        <taxon>Pseudonocardiaceae</taxon>
        <taxon>Halosaccharopolyspora</taxon>
    </lineage>
</organism>
<gene>
    <name evidence="2" type="ORF">FHX42_001090</name>
</gene>
<name>A0A839DX30_9PSEU</name>
<comment type="caution">
    <text evidence="2">The sequence shown here is derived from an EMBL/GenBank/DDBJ whole genome shotgun (WGS) entry which is preliminary data.</text>
</comment>
<feature type="region of interest" description="Disordered" evidence="1">
    <location>
        <begin position="1"/>
        <end position="24"/>
    </location>
</feature>
<proteinExistence type="predicted"/>
<dbReference type="EMBL" id="JACGWZ010000001">
    <property type="protein sequence ID" value="MBA8823761.1"/>
    <property type="molecule type" value="Genomic_DNA"/>
</dbReference>
<evidence type="ECO:0000313" key="3">
    <source>
        <dbReference type="Proteomes" id="UP000569329"/>
    </source>
</evidence>
<dbReference type="RefSeq" id="WP_182543015.1">
    <property type="nucleotide sequence ID" value="NZ_JACGWZ010000001.1"/>
</dbReference>
<protein>
    <submittedName>
        <fullName evidence="2">Uncharacterized protein</fullName>
    </submittedName>
</protein>
<accession>A0A839DX30</accession>
<dbReference type="Proteomes" id="UP000569329">
    <property type="component" value="Unassembled WGS sequence"/>
</dbReference>
<sequence length="74" mass="8048">MRKDDEGTRSSGESVPESDSAADAHREQFGVATLCRGVDFSVSTYYTSEDRDESVESGTARCVRAFPARLLAGR</sequence>